<dbReference type="EMBL" id="JQCP01000001">
    <property type="protein sequence ID" value="KRO02941.1"/>
    <property type="molecule type" value="Genomic_DNA"/>
</dbReference>
<dbReference type="Gene3D" id="3.90.1200.10">
    <property type="match status" value="1"/>
</dbReference>
<dbReference type="Pfam" id="PF01636">
    <property type="entry name" value="APH"/>
    <property type="match status" value="1"/>
</dbReference>
<proteinExistence type="predicted"/>
<evidence type="ECO:0000313" key="3">
    <source>
        <dbReference type="Proteomes" id="UP000051927"/>
    </source>
</evidence>
<reference evidence="2 3" key="1">
    <citation type="journal article" date="2015" name="Genome Announc.">
        <title>Expanding the biotechnology potential of lactobacilli through comparative genomics of 213 strains and associated genera.</title>
        <authorList>
            <person name="Sun Z."/>
            <person name="Harris H.M."/>
            <person name="McCann A."/>
            <person name="Guo C."/>
            <person name="Argimon S."/>
            <person name="Zhang W."/>
            <person name="Yang X."/>
            <person name="Jeffery I.B."/>
            <person name="Cooney J.C."/>
            <person name="Kagawa T.F."/>
            <person name="Liu W."/>
            <person name="Song Y."/>
            <person name="Salvetti E."/>
            <person name="Wrobel A."/>
            <person name="Rasinkangas P."/>
            <person name="Parkhill J."/>
            <person name="Rea M.C."/>
            <person name="O'Sullivan O."/>
            <person name="Ritari J."/>
            <person name="Douillard F.P."/>
            <person name="Paul Ross R."/>
            <person name="Yang R."/>
            <person name="Briner A.E."/>
            <person name="Felis G.E."/>
            <person name="de Vos W.M."/>
            <person name="Barrangou R."/>
            <person name="Klaenhammer T.R."/>
            <person name="Caufield P.W."/>
            <person name="Cui Y."/>
            <person name="Zhang H."/>
            <person name="O'Toole P.W."/>
        </authorList>
    </citation>
    <scope>NUCLEOTIDE SEQUENCE [LARGE SCALE GENOMIC DNA]</scope>
    <source>
        <strain evidence="2 3">DSM 7090</strain>
    </source>
</reference>
<feature type="domain" description="Aminoglycoside phosphotransferase" evidence="1">
    <location>
        <begin position="29"/>
        <end position="230"/>
    </location>
</feature>
<dbReference type="Proteomes" id="UP000051927">
    <property type="component" value="Unassembled WGS sequence"/>
</dbReference>
<dbReference type="SUPFAM" id="SSF56112">
    <property type="entry name" value="Protein kinase-like (PK-like)"/>
    <property type="match status" value="1"/>
</dbReference>
<name>A0ABR5Q368_9ACTN</name>
<sequence>MHVSALQEEGLAMELSKEKKVIVERHNKVVYDNGDTVVKVFNGSKPAADILNEGLNLARAEQAGINVPTLTEISKVGNSWAIATLKVEGPTLRQLLKDHPEKTDELLDKFVDLELSVHAHRSALLPRQRDKFARMINSIPDVLAEDARYELLMKLDGMKNHAKVCHGDFVPSNVIIPEKGEPVIVDWAHATQGNGAADCATTYLRLLLNDEKELAEKYIAKYCEKQGCTREYVNEWMGIVAAAELARGRVHETEFLLRWVNVYDGM</sequence>
<evidence type="ECO:0000259" key="1">
    <source>
        <dbReference type="Pfam" id="PF01636"/>
    </source>
</evidence>
<evidence type="ECO:0000313" key="2">
    <source>
        <dbReference type="EMBL" id="KRO02941.1"/>
    </source>
</evidence>
<gene>
    <name evidence="2" type="ORF">IV60_GL000111</name>
</gene>
<organism evidence="2 3">
    <name type="scientific">Lancefieldella rimae</name>
    <dbReference type="NCBI Taxonomy" id="1383"/>
    <lineage>
        <taxon>Bacteria</taxon>
        <taxon>Bacillati</taxon>
        <taxon>Actinomycetota</taxon>
        <taxon>Coriobacteriia</taxon>
        <taxon>Coriobacteriales</taxon>
        <taxon>Atopobiaceae</taxon>
        <taxon>Lancefieldella</taxon>
    </lineage>
</organism>
<protein>
    <submittedName>
        <fullName evidence="2">Aminoglycoside phosphotransferase</fullName>
    </submittedName>
</protein>
<accession>A0ABR5Q368</accession>
<keyword evidence="3" id="KW-1185">Reference proteome</keyword>
<comment type="caution">
    <text evidence="2">The sequence shown here is derived from an EMBL/GenBank/DDBJ whole genome shotgun (WGS) entry which is preliminary data.</text>
</comment>
<dbReference type="InterPro" id="IPR011009">
    <property type="entry name" value="Kinase-like_dom_sf"/>
</dbReference>
<dbReference type="InterPro" id="IPR002575">
    <property type="entry name" value="Aminoglycoside_PTrfase"/>
</dbReference>